<dbReference type="InterPro" id="IPR001451">
    <property type="entry name" value="Hexapep"/>
</dbReference>
<dbReference type="RefSeq" id="WP_066618048.1">
    <property type="nucleotide sequence ID" value="NZ_FQXL01000012.1"/>
</dbReference>
<evidence type="ECO:0000313" key="5">
    <source>
        <dbReference type="Proteomes" id="UP000076603"/>
    </source>
</evidence>
<dbReference type="SUPFAM" id="SSF51161">
    <property type="entry name" value="Trimeric LpxA-like enzymes"/>
    <property type="match status" value="2"/>
</dbReference>
<accession>A0A161YRT1</accession>
<comment type="similarity">
    <text evidence="1">Belongs to the transferase hexapeptide repeat family.</text>
</comment>
<sequence length="241" mass="26812">MNKNNYISSDAVLINNILGNDLRIYKNAEVKNSSLGDYVSIGDSAIVAESHLESNSEINRRNWIVRSKIGSYTYTGLGTSILYADIGSFCSISWNVSIGGANHDYNKVTTSRLTRYHRMDTGKLINNNHEEYLEPCVIGNDVWIASNVVILRGVKIGNGAIIGAGSVVTKDVEPYSIIVGVPARVIKKRFDNNIISVLEKIHWWNWPKDIIRANLDLIYSSIVDDTVINKLVDISKNIKLA</sequence>
<comment type="caution">
    <text evidence="4">The sequence shown here is derived from an EMBL/GenBank/DDBJ whole genome shotgun (WGS) entry which is preliminary data.</text>
</comment>
<dbReference type="EC" id="2.3.1.-" evidence="4"/>
<gene>
    <name evidence="4" type="primary">vatD</name>
    <name evidence="4" type="ORF">CLMAG_07430</name>
</gene>
<dbReference type="STRING" id="1121326.CLMAG_07430"/>
<evidence type="ECO:0000256" key="3">
    <source>
        <dbReference type="ARBA" id="ARBA00022737"/>
    </source>
</evidence>
<keyword evidence="4" id="KW-0012">Acyltransferase</keyword>
<dbReference type="InterPro" id="IPR051159">
    <property type="entry name" value="Hexapeptide_acetyltransf"/>
</dbReference>
<evidence type="ECO:0000256" key="2">
    <source>
        <dbReference type="ARBA" id="ARBA00022679"/>
    </source>
</evidence>
<dbReference type="EMBL" id="LWAE01000001">
    <property type="protein sequence ID" value="KZL93692.1"/>
    <property type="molecule type" value="Genomic_DNA"/>
</dbReference>
<dbReference type="InterPro" id="IPR011004">
    <property type="entry name" value="Trimer_LpxA-like_sf"/>
</dbReference>
<dbReference type="Pfam" id="PF00132">
    <property type="entry name" value="Hexapep"/>
    <property type="match status" value="1"/>
</dbReference>
<evidence type="ECO:0000256" key="1">
    <source>
        <dbReference type="ARBA" id="ARBA00007274"/>
    </source>
</evidence>
<keyword evidence="3" id="KW-0677">Repeat</keyword>
<dbReference type="CDD" id="cd03349">
    <property type="entry name" value="LbH_XAT"/>
    <property type="match status" value="1"/>
</dbReference>
<keyword evidence="2 4" id="KW-0808">Transferase</keyword>
<dbReference type="Proteomes" id="UP000076603">
    <property type="component" value="Unassembled WGS sequence"/>
</dbReference>
<dbReference type="PANTHER" id="PTHR23416">
    <property type="entry name" value="SIALIC ACID SYNTHASE-RELATED"/>
    <property type="match status" value="1"/>
</dbReference>
<dbReference type="PANTHER" id="PTHR23416:SF23">
    <property type="entry name" value="ACETYLTRANSFERASE C18B11.09C-RELATED"/>
    <property type="match status" value="1"/>
</dbReference>
<dbReference type="PATRIC" id="fig|1121326.3.peg.700"/>
<dbReference type="Gene3D" id="2.160.10.10">
    <property type="entry name" value="Hexapeptide repeat proteins"/>
    <property type="match status" value="2"/>
</dbReference>
<dbReference type="InterPro" id="IPR018357">
    <property type="entry name" value="Hexapep_transf_CS"/>
</dbReference>
<dbReference type="GO" id="GO:0008374">
    <property type="term" value="F:O-acyltransferase activity"/>
    <property type="evidence" value="ECO:0007669"/>
    <property type="project" value="TreeGrafter"/>
</dbReference>
<evidence type="ECO:0000313" key="4">
    <source>
        <dbReference type="EMBL" id="KZL93692.1"/>
    </source>
</evidence>
<dbReference type="GO" id="GO:0005829">
    <property type="term" value="C:cytosol"/>
    <property type="evidence" value="ECO:0007669"/>
    <property type="project" value="TreeGrafter"/>
</dbReference>
<protein>
    <submittedName>
        <fullName evidence="4">Streptogramin A acetyltransferase</fullName>
        <ecNumber evidence="4">2.3.1.-</ecNumber>
    </submittedName>
</protein>
<keyword evidence="5" id="KW-1185">Reference proteome</keyword>
<proteinExistence type="inferred from homology"/>
<name>A0A161YRT1_9CLOT</name>
<dbReference type="PROSITE" id="PS00101">
    <property type="entry name" value="HEXAPEP_TRANSFERASES"/>
    <property type="match status" value="1"/>
</dbReference>
<reference evidence="4 5" key="1">
    <citation type="submission" date="2016-04" db="EMBL/GenBank/DDBJ databases">
        <title>Genome sequence of Clostridium magnum DSM 2767.</title>
        <authorList>
            <person name="Poehlein A."/>
            <person name="Uhlig R."/>
            <person name="Fischer R."/>
            <person name="Bahl H."/>
            <person name="Daniel R."/>
        </authorList>
    </citation>
    <scope>NUCLEOTIDE SEQUENCE [LARGE SCALE GENOMIC DNA]</scope>
    <source>
        <strain evidence="4 5">DSM 2767</strain>
    </source>
</reference>
<dbReference type="AlphaFoldDB" id="A0A161YRT1"/>
<organism evidence="4 5">
    <name type="scientific">Clostridium magnum DSM 2767</name>
    <dbReference type="NCBI Taxonomy" id="1121326"/>
    <lineage>
        <taxon>Bacteria</taxon>
        <taxon>Bacillati</taxon>
        <taxon>Bacillota</taxon>
        <taxon>Clostridia</taxon>
        <taxon>Eubacteriales</taxon>
        <taxon>Clostridiaceae</taxon>
        <taxon>Clostridium</taxon>
    </lineage>
</organism>